<dbReference type="GO" id="GO:0005874">
    <property type="term" value="C:microtubule"/>
    <property type="evidence" value="ECO:0007669"/>
    <property type="project" value="UniProtKB-KW"/>
</dbReference>
<dbReference type="Pfam" id="PF00249">
    <property type="entry name" value="Myb_DNA-binding"/>
    <property type="match status" value="1"/>
</dbReference>
<comment type="function">
    <text evidence="23">Regulates mitotic spindle assembly, microtubule (MT)-kinetochore attachment and chromosome separation via recruitment of HAUS augmin-like complex and TUBG1 to the existing MTs and promoting MT-based MT nucleation. Required for proper alignnment of chromosomes during metaphase.</text>
</comment>
<dbReference type="InterPro" id="IPR005108">
    <property type="entry name" value="HELP"/>
</dbReference>
<keyword evidence="13" id="KW-0863">Zinc-finger</keyword>
<keyword evidence="20" id="KW-0206">Cytoskeleton</keyword>
<feature type="region of interest" description="Disordered" evidence="28">
    <location>
        <begin position="1622"/>
        <end position="1641"/>
    </location>
</feature>
<dbReference type="Gene3D" id="2.30.30.490">
    <property type="match status" value="1"/>
</dbReference>
<feature type="region of interest" description="Disordered" evidence="28">
    <location>
        <begin position="618"/>
        <end position="644"/>
    </location>
</feature>
<dbReference type="InterPro" id="IPR001025">
    <property type="entry name" value="BAH_dom"/>
</dbReference>
<feature type="domain" description="BAH" evidence="29">
    <location>
        <begin position="977"/>
        <end position="1117"/>
    </location>
</feature>
<dbReference type="GO" id="GO:0008270">
    <property type="term" value="F:zinc ion binding"/>
    <property type="evidence" value="ECO:0007669"/>
    <property type="project" value="UniProtKB-KW"/>
</dbReference>
<dbReference type="Proteomes" id="UP000011518">
    <property type="component" value="Unassembled WGS sequence"/>
</dbReference>
<keyword evidence="6" id="KW-1017">Isopeptide bond</keyword>
<keyword evidence="22" id="KW-0131">Cell cycle</keyword>
<keyword evidence="7" id="KW-0597">Phosphoprotein</keyword>
<dbReference type="Pfam" id="PF23414">
    <property type="entry name" value="Beta-prop_EML_2"/>
    <property type="match status" value="1"/>
</dbReference>
<dbReference type="Pfam" id="PF23409">
    <property type="entry name" value="Beta-prop_EML"/>
    <property type="match status" value="1"/>
</dbReference>
<keyword evidence="15" id="KW-0862">Zinc</keyword>
<dbReference type="FunFam" id="2.130.10.10:FF:000005">
    <property type="entry name" value="Putative echinoderm microtubule-associated protein-like 1"/>
    <property type="match status" value="1"/>
</dbReference>
<dbReference type="InterPro" id="IPR050630">
    <property type="entry name" value="WD_repeat_EMAP"/>
</dbReference>
<dbReference type="GO" id="GO:0043565">
    <property type="term" value="F:sequence-specific DNA binding"/>
    <property type="evidence" value="ECO:0007669"/>
    <property type="project" value="InterPro"/>
</dbReference>
<dbReference type="GO" id="GO:0051301">
    <property type="term" value="P:cell division"/>
    <property type="evidence" value="ECO:0007669"/>
    <property type="project" value="UniProtKB-KW"/>
</dbReference>
<feature type="region of interest" description="Disordered" evidence="28">
    <location>
        <begin position="1385"/>
        <end position="1410"/>
    </location>
</feature>
<dbReference type="InterPro" id="IPR055439">
    <property type="entry name" value="Beta-prop_EML_1st"/>
</dbReference>
<dbReference type="PROSITE" id="PS51038">
    <property type="entry name" value="BAH"/>
    <property type="match status" value="1"/>
</dbReference>
<dbReference type="SUPFAM" id="SSF50998">
    <property type="entry name" value="Quinoprotein alcohol dehydrogenase-like"/>
    <property type="match status" value="1"/>
</dbReference>
<dbReference type="PROSITE" id="PS50294">
    <property type="entry name" value="WD_REPEATS_REGION"/>
    <property type="match status" value="1"/>
</dbReference>
<dbReference type="InterPro" id="IPR001005">
    <property type="entry name" value="SANT/Myb"/>
</dbReference>
<dbReference type="GO" id="GO:0072686">
    <property type="term" value="C:mitotic spindle"/>
    <property type="evidence" value="ECO:0007669"/>
    <property type="project" value="TreeGrafter"/>
</dbReference>
<dbReference type="SMART" id="SM00439">
    <property type="entry name" value="BAH"/>
    <property type="match status" value="1"/>
</dbReference>
<evidence type="ECO:0000256" key="24">
    <source>
        <dbReference type="ARBA" id="ARBA00072343"/>
    </source>
</evidence>
<dbReference type="GO" id="GO:0000226">
    <property type="term" value="P:microtubule cytoskeleton organization"/>
    <property type="evidence" value="ECO:0007669"/>
    <property type="project" value="TreeGrafter"/>
</dbReference>
<dbReference type="SMART" id="SM00401">
    <property type="entry name" value="ZnF_GATA"/>
    <property type="match status" value="1"/>
</dbReference>
<dbReference type="CDD" id="cd04709">
    <property type="entry name" value="BAH_MTA"/>
    <property type="match status" value="1"/>
</dbReference>
<protein>
    <recommendedName>
        <fullName evidence="24">Echinoderm microtubule-associated protein-like 3</fullName>
    </recommendedName>
</protein>
<evidence type="ECO:0000256" key="14">
    <source>
        <dbReference type="ARBA" id="ARBA00022776"/>
    </source>
</evidence>
<keyword evidence="19" id="KW-0238">DNA-binding</keyword>
<dbReference type="PANTHER" id="PTHR13720">
    <property type="entry name" value="WD-40 REPEAT PROTEIN"/>
    <property type="match status" value="1"/>
</dbReference>
<evidence type="ECO:0000256" key="4">
    <source>
        <dbReference type="ARBA" id="ARBA00006489"/>
    </source>
</evidence>
<keyword evidence="8 26" id="KW-0853">WD repeat</keyword>
<evidence type="ECO:0000256" key="17">
    <source>
        <dbReference type="ARBA" id="ARBA00022990"/>
    </source>
</evidence>
<keyword evidence="17" id="KW-0007">Acetylation</keyword>
<evidence type="ECO:0000256" key="27">
    <source>
        <dbReference type="SAM" id="Coils"/>
    </source>
</evidence>
<dbReference type="InterPro" id="IPR001680">
    <property type="entry name" value="WD40_rpt"/>
</dbReference>
<dbReference type="InterPro" id="IPR000679">
    <property type="entry name" value="Znf_GATA"/>
</dbReference>
<feature type="domain" description="ELM2" evidence="30">
    <location>
        <begin position="1118"/>
        <end position="1229"/>
    </location>
</feature>
<keyword evidence="10" id="KW-0493">Microtubule</keyword>
<feature type="repeat" description="WD" evidence="26">
    <location>
        <begin position="866"/>
        <end position="899"/>
    </location>
</feature>
<dbReference type="GO" id="GO:0003682">
    <property type="term" value="F:chromatin binding"/>
    <property type="evidence" value="ECO:0007669"/>
    <property type="project" value="InterPro"/>
</dbReference>
<evidence type="ECO:0000256" key="13">
    <source>
        <dbReference type="ARBA" id="ARBA00022771"/>
    </source>
</evidence>
<dbReference type="Pfam" id="PF01448">
    <property type="entry name" value="ELM2"/>
    <property type="match status" value="1"/>
</dbReference>
<keyword evidence="18 27" id="KW-0175">Coiled coil</keyword>
<evidence type="ECO:0000256" key="1">
    <source>
        <dbReference type="ARBA" id="ARBA00004123"/>
    </source>
</evidence>
<evidence type="ECO:0000256" key="20">
    <source>
        <dbReference type="ARBA" id="ARBA00023212"/>
    </source>
</evidence>
<evidence type="ECO:0000256" key="16">
    <source>
        <dbReference type="ARBA" id="ARBA00022843"/>
    </source>
</evidence>
<keyword evidence="12" id="KW-0677">Repeat</keyword>
<dbReference type="Pfam" id="PF00320">
    <property type="entry name" value="GATA"/>
    <property type="match status" value="1"/>
</dbReference>
<feature type="repeat" description="WD" evidence="26">
    <location>
        <begin position="737"/>
        <end position="769"/>
    </location>
</feature>
<sequence length="1641" mass="179916">MPTAVWWRPRVLLRARDSEHPAQFLRSPSLVTRVLLSFRTSPTSFCPPRYSGPLMLPRPAVLLWAFSPGTGVFNFLPRTFTVTAHRRNPVTLDLFLHSESSHPLSALPVAQAVTLLCYRPVLFGGEGLRSPTSIMSLPLAPTFLGSTPYFPLVLHGEGPTQKALQCLNQRLRVQEEEMELVKAALAEALRMLRLQVPPTSLQGSGTLVPTSNSAPLVSRGTQTETEVEIQSSPGPPGLSNGPPAPQGISEEPSGTQSEGGGSSSSGAGSPGPPGILRPVQPLQRADAQRRNSSSSTPSERPRQKLSRKAASSANLLLRSGSTESRGGKDPLSSPGGPGSRRSNYNLEGISVKMFLRGRPITMYIPSGIRSLEELPSGPPPETLSLDWVYGYRGRDSRSNLFVLRSGEVVYFIACVVVLYRPGGGPGGPGGGGQRHYRGHSDCVRCLAVHPDGVRVASGQTAGVDKDGKPLQPVVHVWDSETLLKLQEIGLGAFERGVGALAFSVADQGAFLCVVDDSNEHMLSVWDCSRGTKLAEIKSTNDSVLAVGFSPRDSSCIVTSGKSHVHFWNWSGTGVPGNGTLARKQGVFGKYKKPKFIPCFVFLPDGDILTGDSEGNILTWGRSPSDSKTPGRGGAKEHDPPGTLPTETYGIVAQAHAHEGSIFALCLRRDGTVLSGGGRDRRLVQWSPGLVALQEAEIPEHFGAVRAIAEGLGSELLVGTTKNALLRGDLAQGFSPVIQGHTDELWGLCTHPSLNRFLTCGHDRQLCLWDGEGHALSWSLDLKETGLCADFHPSGTVVAVGLNTGRWLVLDTETREIVSDVTDGNEQLSVVRYSPDGLYLAIGSHDNMIYIYSVSSDGAKSSRFGRCVGHSSFITHLDWSKDGNFIMSNSGDYEILYWDVTGGCKLLRNRYESRDREWATYTCVLGFHVYGVWPDGSDGTDINSLCRSHNERVVAVADDFCKVHLFQYPCARAKALLCAAVRKDYVYFENSSSNPYLVRRIEELNKTANGNVEAKVVCLFRRRDISSSLNSLADSNAREFEEESKQPGVSEQQRHQLKHRELFLSRQFESLPATHIRGKCSVTLLNETDILSQYLEKEDCFFYSLVFDPVQKTLLADQGEIRVGCKYQAEIPDRLAEGESDNRNQQKMEMKVWDPDNPLTDRQIDQFLVVARAVGTFARALDCSSSIRQPSLHMSAAAASRDITLFHAMDTLQRNGYDLAKAMSTLVPQGGPVLCRDEMEEWSASEAMLFEEALEKYGKDFNDIRQDFLPWKSLASIVQFYYMWKTTDRYIQQKRLKAAEADSKLKQVYIPTYTKPNPNQIISVGSKPGMNGAGFQKGLTCESCHTTQSAQWYAWGPPNMQCRLCASCWIYWKKYGGLKTPTQLEGAARGTTEPHSRGHLSRPEAQSLSPYTTSANRAKLLAKNRQTFLLQTTKLTRLARRMCRDLLQPRRAARRPYAPINANAIKAECSIRLPKAAKTPLKIHPLVRLPLATIVKDLVAQAPLKPKTPRGTKTPINRNQLTQNRGLGGIMVKRAYETMAGAGIPFSANGRPLASGIRSSSQPAAKRQKLNPADAPNPVVFVATKDTRALRKALTHLEMRRAARRPNLPLKVKQTLITVRPAVPLPAPSHPASTNEPIVLED</sequence>
<dbReference type="FunFam" id="1.10.10.60:FF:000012">
    <property type="entry name" value="Metastasis-associated 1 family, member 3"/>
    <property type="match status" value="1"/>
</dbReference>
<dbReference type="FunFam" id="2.130.10.10:FF:000019">
    <property type="entry name" value="echinoderm microtubule-associated protein-like 4 isoform X2"/>
    <property type="match status" value="1"/>
</dbReference>
<dbReference type="PROSITE" id="PS50082">
    <property type="entry name" value="WD_REPEATS_2"/>
    <property type="match status" value="2"/>
</dbReference>
<feature type="region of interest" description="Disordered" evidence="28">
    <location>
        <begin position="1553"/>
        <end position="1572"/>
    </location>
</feature>
<dbReference type="InterPro" id="IPR011047">
    <property type="entry name" value="Quinoprotein_ADH-like_sf"/>
</dbReference>
<proteinExistence type="inferred from homology"/>
<feature type="compositionally biased region" description="Polar residues" evidence="28">
    <location>
        <begin position="309"/>
        <end position="324"/>
    </location>
</feature>
<evidence type="ECO:0000256" key="12">
    <source>
        <dbReference type="ARBA" id="ARBA00022737"/>
    </source>
</evidence>
<dbReference type="Pfam" id="PF03451">
    <property type="entry name" value="HELP"/>
    <property type="match status" value="1"/>
</dbReference>
<evidence type="ECO:0000256" key="11">
    <source>
        <dbReference type="ARBA" id="ARBA00022723"/>
    </source>
</evidence>
<dbReference type="GO" id="GO:0005634">
    <property type="term" value="C:nucleus"/>
    <property type="evidence" value="ECO:0007669"/>
    <property type="project" value="UniProtKB-SubCell"/>
</dbReference>
<dbReference type="InterPro" id="IPR017884">
    <property type="entry name" value="SANT_dom"/>
</dbReference>
<comment type="subcellular location">
    <subcellularLocation>
        <location evidence="2">Cytoplasm</location>
        <location evidence="2">Cytoskeleton</location>
        <location evidence="2">Spindle</location>
    </subcellularLocation>
    <subcellularLocation>
        <location evidence="3">Midbody</location>
    </subcellularLocation>
    <subcellularLocation>
        <location evidence="1">Nucleus</location>
    </subcellularLocation>
</comment>
<feature type="domain" description="SANT" evidence="31">
    <location>
        <begin position="1236"/>
        <end position="1288"/>
    </location>
</feature>
<evidence type="ECO:0000256" key="25">
    <source>
        <dbReference type="ARBA" id="ARBA00093454"/>
    </source>
</evidence>
<keyword evidence="14" id="KW-0498">Mitosis</keyword>
<dbReference type="CDD" id="cd00202">
    <property type="entry name" value="ZnF_GATA"/>
    <property type="match status" value="1"/>
</dbReference>
<accession>L9JP63</accession>
<evidence type="ECO:0000259" key="30">
    <source>
        <dbReference type="PROSITE" id="PS51156"/>
    </source>
</evidence>
<dbReference type="SMART" id="SM01189">
    <property type="entry name" value="ELM2"/>
    <property type="match status" value="1"/>
</dbReference>
<name>L9JP63_TUPCH</name>
<dbReference type="InterPro" id="IPR015943">
    <property type="entry name" value="WD40/YVTN_repeat-like_dom_sf"/>
</dbReference>
<dbReference type="EMBL" id="KB320961">
    <property type="protein sequence ID" value="ELW52034.1"/>
    <property type="molecule type" value="Genomic_DNA"/>
</dbReference>
<feature type="compositionally biased region" description="Polar residues" evidence="28">
    <location>
        <begin position="199"/>
        <end position="230"/>
    </location>
</feature>
<evidence type="ECO:0000256" key="10">
    <source>
        <dbReference type="ARBA" id="ARBA00022701"/>
    </source>
</evidence>
<dbReference type="Gene3D" id="1.10.10.60">
    <property type="entry name" value="Homeodomain-like"/>
    <property type="match status" value="1"/>
</dbReference>
<keyword evidence="9" id="KW-0132">Cell division</keyword>
<evidence type="ECO:0000256" key="23">
    <source>
        <dbReference type="ARBA" id="ARBA00056928"/>
    </source>
</evidence>
<dbReference type="Gene3D" id="4.10.1240.50">
    <property type="match status" value="1"/>
</dbReference>
<dbReference type="Pfam" id="PF01426">
    <property type="entry name" value="BAH"/>
    <property type="match status" value="1"/>
</dbReference>
<dbReference type="PROSITE" id="PS51156">
    <property type="entry name" value="ELM2"/>
    <property type="match status" value="1"/>
</dbReference>
<dbReference type="SMART" id="SM00717">
    <property type="entry name" value="SANT"/>
    <property type="match status" value="1"/>
</dbReference>
<dbReference type="InParanoid" id="L9JP63"/>
<dbReference type="Pfam" id="PF17226">
    <property type="entry name" value="MTA_R1"/>
    <property type="match status" value="1"/>
</dbReference>
<evidence type="ECO:0000256" key="28">
    <source>
        <dbReference type="SAM" id="MobiDB-lite"/>
    </source>
</evidence>
<dbReference type="Gene3D" id="2.130.10.10">
    <property type="entry name" value="YVTN repeat-like/Quinoprotein amine dehydrogenase"/>
    <property type="match status" value="2"/>
</dbReference>
<evidence type="ECO:0000256" key="6">
    <source>
        <dbReference type="ARBA" id="ARBA00022499"/>
    </source>
</evidence>
<dbReference type="GO" id="GO:0006355">
    <property type="term" value="P:regulation of DNA-templated transcription"/>
    <property type="evidence" value="ECO:0007669"/>
    <property type="project" value="InterPro"/>
</dbReference>
<dbReference type="CDD" id="cd21949">
    <property type="entry name" value="TD_EMAP3"/>
    <property type="match status" value="1"/>
</dbReference>
<evidence type="ECO:0000256" key="19">
    <source>
        <dbReference type="ARBA" id="ARBA00023125"/>
    </source>
</evidence>
<dbReference type="GO" id="GO:0008017">
    <property type="term" value="F:microtubule binding"/>
    <property type="evidence" value="ECO:0007669"/>
    <property type="project" value="TreeGrafter"/>
</dbReference>
<evidence type="ECO:0000256" key="8">
    <source>
        <dbReference type="ARBA" id="ARBA00022574"/>
    </source>
</evidence>
<evidence type="ECO:0000256" key="2">
    <source>
        <dbReference type="ARBA" id="ARBA00004186"/>
    </source>
</evidence>
<keyword evidence="11" id="KW-0479">Metal-binding</keyword>
<gene>
    <name evidence="32" type="ORF">TREES_T100020900</name>
</gene>
<dbReference type="SMART" id="SM00320">
    <property type="entry name" value="WD40"/>
    <property type="match status" value="8"/>
</dbReference>
<dbReference type="FunFam" id="2.30.30.490:FF:000001">
    <property type="entry name" value="Metastasis-associated 1 family, member 3"/>
    <property type="match status" value="1"/>
</dbReference>
<evidence type="ECO:0000256" key="3">
    <source>
        <dbReference type="ARBA" id="ARBA00004214"/>
    </source>
</evidence>
<evidence type="ECO:0000259" key="29">
    <source>
        <dbReference type="PROSITE" id="PS51038"/>
    </source>
</evidence>
<evidence type="ECO:0000313" key="32">
    <source>
        <dbReference type="EMBL" id="ELW52034.1"/>
    </source>
</evidence>
<evidence type="ECO:0000256" key="21">
    <source>
        <dbReference type="ARBA" id="ARBA00023242"/>
    </source>
</evidence>
<evidence type="ECO:0000256" key="7">
    <source>
        <dbReference type="ARBA" id="ARBA00022553"/>
    </source>
</evidence>
<dbReference type="CDD" id="cd11661">
    <property type="entry name" value="SANT_MTA3_like"/>
    <property type="match status" value="1"/>
</dbReference>
<evidence type="ECO:0000256" key="15">
    <source>
        <dbReference type="ARBA" id="ARBA00022833"/>
    </source>
</evidence>
<evidence type="ECO:0000259" key="31">
    <source>
        <dbReference type="PROSITE" id="PS51293"/>
    </source>
</evidence>
<dbReference type="FunFam" id="4.10.1240.50:FF:000001">
    <property type="entry name" value="Metastasis-associated 1 family, member 3"/>
    <property type="match status" value="1"/>
</dbReference>
<evidence type="ECO:0000256" key="18">
    <source>
        <dbReference type="ARBA" id="ARBA00023054"/>
    </source>
</evidence>
<comment type="similarity">
    <text evidence="25">Belongs to the metastasis-associated protein family.</text>
</comment>
<dbReference type="eggNOG" id="KOG2106">
    <property type="taxonomic scope" value="Eukaryota"/>
</dbReference>
<feature type="region of interest" description="Disordered" evidence="28">
    <location>
        <begin position="199"/>
        <end position="344"/>
    </location>
</feature>
<keyword evidence="33" id="KW-1185">Reference proteome</keyword>
<dbReference type="InterPro" id="IPR009057">
    <property type="entry name" value="Homeodomain-like_sf"/>
</dbReference>
<evidence type="ECO:0000256" key="22">
    <source>
        <dbReference type="ARBA" id="ARBA00023306"/>
    </source>
</evidence>
<keyword evidence="5" id="KW-0963">Cytoplasm</keyword>
<dbReference type="SUPFAM" id="SSF46689">
    <property type="entry name" value="Homeodomain-like"/>
    <property type="match status" value="1"/>
</dbReference>
<reference evidence="33" key="2">
    <citation type="journal article" date="2013" name="Nat. Commun.">
        <title>Genome of the Chinese tree shrew.</title>
        <authorList>
            <person name="Fan Y."/>
            <person name="Huang Z.Y."/>
            <person name="Cao C.C."/>
            <person name="Chen C.S."/>
            <person name="Chen Y.X."/>
            <person name="Fan D.D."/>
            <person name="He J."/>
            <person name="Hou H.L."/>
            <person name="Hu L."/>
            <person name="Hu X.T."/>
            <person name="Jiang X.T."/>
            <person name="Lai R."/>
            <person name="Lang Y.S."/>
            <person name="Liang B."/>
            <person name="Liao S.G."/>
            <person name="Mu D."/>
            <person name="Ma Y.Y."/>
            <person name="Niu Y.Y."/>
            <person name="Sun X.Q."/>
            <person name="Xia J.Q."/>
            <person name="Xiao J."/>
            <person name="Xiong Z.Q."/>
            <person name="Xu L."/>
            <person name="Yang L."/>
            <person name="Zhang Y."/>
            <person name="Zhao W."/>
            <person name="Zhao X.D."/>
            <person name="Zheng Y.T."/>
            <person name="Zhou J.M."/>
            <person name="Zhu Y.B."/>
            <person name="Zhang G.J."/>
            <person name="Wang J."/>
            <person name="Yao Y.G."/>
        </authorList>
    </citation>
    <scope>NUCLEOTIDE SEQUENCE [LARGE SCALE GENOMIC DNA]</scope>
</reference>
<keyword evidence="21" id="KW-0539">Nucleus</keyword>
<dbReference type="GO" id="GO:0030496">
    <property type="term" value="C:midbody"/>
    <property type="evidence" value="ECO:0007669"/>
    <property type="project" value="UniProtKB-SubCell"/>
</dbReference>
<organism evidence="32 33">
    <name type="scientific">Tupaia chinensis</name>
    <name type="common">Chinese tree shrew</name>
    <name type="synonym">Tupaia belangeri chinensis</name>
    <dbReference type="NCBI Taxonomy" id="246437"/>
    <lineage>
        <taxon>Eukaryota</taxon>
        <taxon>Metazoa</taxon>
        <taxon>Chordata</taxon>
        <taxon>Craniata</taxon>
        <taxon>Vertebrata</taxon>
        <taxon>Euteleostomi</taxon>
        <taxon>Mammalia</taxon>
        <taxon>Eutheria</taxon>
        <taxon>Euarchontoglires</taxon>
        <taxon>Scandentia</taxon>
        <taxon>Tupaiidae</taxon>
        <taxon>Tupaia</taxon>
    </lineage>
</organism>
<dbReference type="InterPro" id="IPR000949">
    <property type="entry name" value="ELM2_dom"/>
</dbReference>
<evidence type="ECO:0000256" key="5">
    <source>
        <dbReference type="ARBA" id="ARBA00022490"/>
    </source>
</evidence>
<comment type="similarity">
    <text evidence="4">Belongs to the WD repeat EMAP family.</text>
</comment>
<dbReference type="STRING" id="246437.L9JP63"/>
<reference evidence="33" key="1">
    <citation type="submission" date="2012-07" db="EMBL/GenBank/DDBJ databases">
        <title>Genome of the Chinese tree shrew, a rising model animal genetically related to primates.</title>
        <authorList>
            <person name="Zhang G."/>
            <person name="Fan Y."/>
            <person name="Yao Y."/>
            <person name="Huang Z."/>
        </authorList>
    </citation>
    <scope>NUCLEOTIDE SEQUENCE [LARGE SCALE GENOMIC DNA]</scope>
</reference>
<evidence type="ECO:0000256" key="26">
    <source>
        <dbReference type="PROSITE-ProRule" id="PRU00221"/>
    </source>
</evidence>
<dbReference type="InterPro" id="IPR043151">
    <property type="entry name" value="BAH_sf"/>
</dbReference>
<feature type="coiled-coil region" evidence="27">
    <location>
        <begin position="164"/>
        <end position="191"/>
    </location>
</feature>
<dbReference type="PANTHER" id="PTHR13720:SF15">
    <property type="entry name" value="ECHINODERM MICROTUBULE-ASSOCIATED PROTEIN-LIKE 3"/>
    <property type="match status" value="1"/>
</dbReference>
<keyword evidence="16" id="KW-0832">Ubl conjugation</keyword>
<evidence type="ECO:0000256" key="9">
    <source>
        <dbReference type="ARBA" id="ARBA00022618"/>
    </source>
</evidence>
<dbReference type="InterPro" id="IPR035170">
    <property type="entry name" value="MTA1_R1"/>
</dbReference>
<evidence type="ECO:0000313" key="33">
    <source>
        <dbReference type="Proteomes" id="UP000011518"/>
    </source>
</evidence>
<dbReference type="PROSITE" id="PS51293">
    <property type="entry name" value="SANT"/>
    <property type="match status" value="1"/>
</dbReference>
<dbReference type="InterPro" id="IPR055442">
    <property type="entry name" value="Beta-prop_EML-like_2nd"/>
</dbReference>